<dbReference type="PROSITE" id="PS51352">
    <property type="entry name" value="THIOREDOXIN_2"/>
    <property type="match status" value="1"/>
</dbReference>
<evidence type="ECO:0000256" key="9">
    <source>
        <dbReference type="ARBA" id="ARBA00032824"/>
    </source>
</evidence>
<evidence type="ECO:0000256" key="4">
    <source>
        <dbReference type="ARBA" id="ARBA00022559"/>
    </source>
</evidence>
<protein>
    <recommendedName>
        <fullName evidence="3">thioredoxin-dependent peroxiredoxin</fullName>
        <ecNumber evidence="3">1.11.1.24</ecNumber>
    </recommendedName>
    <alternativeName>
        <fullName evidence="9">Thioredoxin peroxidase</fullName>
    </alternativeName>
</protein>
<evidence type="ECO:0000256" key="7">
    <source>
        <dbReference type="ARBA" id="ARBA00023157"/>
    </source>
</evidence>
<dbReference type="SUPFAM" id="SSF52833">
    <property type="entry name" value="Thioredoxin-like"/>
    <property type="match status" value="1"/>
</dbReference>
<accession>A0A1F6DL99</accession>
<dbReference type="FunFam" id="3.40.30.10:FF:000007">
    <property type="entry name" value="Thioredoxin-dependent thiol peroxidase"/>
    <property type="match status" value="1"/>
</dbReference>
<organism evidence="14 15">
    <name type="scientific">Candidatus Kaiserbacteria bacterium RIFCSPHIGHO2_02_FULL_49_34</name>
    <dbReference type="NCBI Taxonomy" id="1798491"/>
    <lineage>
        <taxon>Bacteria</taxon>
        <taxon>Candidatus Kaiseribacteriota</taxon>
    </lineage>
</organism>
<evidence type="ECO:0000256" key="2">
    <source>
        <dbReference type="ARBA" id="ARBA00011245"/>
    </source>
</evidence>
<reference evidence="14 15" key="1">
    <citation type="journal article" date="2016" name="Nat. Commun.">
        <title>Thousands of microbial genomes shed light on interconnected biogeochemical processes in an aquifer system.</title>
        <authorList>
            <person name="Anantharaman K."/>
            <person name="Brown C.T."/>
            <person name="Hug L.A."/>
            <person name="Sharon I."/>
            <person name="Castelle C.J."/>
            <person name="Probst A.J."/>
            <person name="Thomas B.C."/>
            <person name="Singh A."/>
            <person name="Wilkins M.J."/>
            <person name="Karaoz U."/>
            <person name="Brodie E.L."/>
            <person name="Williams K.H."/>
            <person name="Hubbard S.S."/>
            <person name="Banfield J.F."/>
        </authorList>
    </citation>
    <scope>NUCLEOTIDE SEQUENCE [LARGE SCALE GENOMIC DNA]</scope>
</reference>
<name>A0A1F6DL99_9BACT</name>
<dbReference type="EMBL" id="MFLE01000011">
    <property type="protein sequence ID" value="OGG62070.1"/>
    <property type="molecule type" value="Genomic_DNA"/>
</dbReference>
<evidence type="ECO:0000256" key="1">
    <source>
        <dbReference type="ARBA" id="ARBA00003330"/>
    </source>
</evidence>
<dbReference type="NCBIfam" id="NF006960">
    <property type="entry name" value="PRK09437.1"/>
    <property type="match status" value="1"/>
</dbReference>
<comment type="similarity">
    <text evidence="10">Belongs to the peroxiredoxin family. BCP/PrxQ subfamily.</text>
</comment>
<keyword evidence="8" id="KW-0676">Redox-active center</keyword>
<evidence type="ECO:0000256" key="11">
    <source>
        <dbReference type="ARBA" id="ARBA00049091"/>
    </source>
</evidence>
<evidence type="ECO:0000259" key="13">
    <source>
        <dbReference type="PROSITE" id="PS51352"/>
    </source>
</evidence>
<dbReference type="PIRSF" id="PIRSF000239">
    <property type="entry name" value="AHPC"/>
    <property type="match status" value="1"/>
</dbReference>
<dbReference type="PANTHER" id="PTHR42801">
    <property type="entry name" value="THIOREDOXIN-DEPENDENT PEROXIDE REDUCTASE"/>
    <property type="match status" value="1"/>
</dbReference>
<keyword evidence="4" id="KW-0575">Peroxidase</keyword>
<dbReference type="Pfam" id="PF00578">
    <property type="entry name" value="AhpC-TSA"/>
    <property type="match status" value="1"/>
</dbReference>
<dbReference type="AlphaFoldDB" id="A0A1F6DL99"/>
<evidence type="ECO:0000256" key="6">
    <source>
        <dbReference type="ARBA" id="ARBA00023002"/>
    </source>
</evidence>
<comment type="caution">
    <text evidence="14">The sequence shown here is derived from an EMBL/GenBank/DDBJ whole genome shotgun (WGS) entry which is preliminary data.</text>
</comment>
<feature type="active site" description="Cysteine sulfenic acid (-SOH) intermediate; for peroxidase activity" evidence="12">
    <location>
        <position position="44"/>
    </location>
</feature>
<evidence type="ECO:0000256" key="12">
    <source>
        <dbReference type="PIRSR" id="PIRSR000239-1"/>
    </source>
</evidence>
<dbReference type="InterPro" id="IPR036249">
    <property type="entry name" value="Thioredoxin-like_sf"/>
</dbReference>
<dbReference type="PANTHER" id="PTHR42801:SF4">
    <property type="entry name" value="AHPC_TSA FAMILY PROTEIN"/>
    <property type="match status" value="1"/>
</dbReference>
<sequence>MLEINKPAPDFELPDQNGEMHSLAQYKGKKVLLYFYPKDDTPGCTTEACSFRDSYDELSSKLIVLGVSPDSVASHKKFAEKYSLNFPILSDEGHKLADTYEVWGEKKFMGRAYMGVTRASFLIDEAGNLAKIYPKVVPKEHVAEVTADIA</sequence>
<dbReference type="GO" id="GO:0034599">
    <property type="term" value="P:cellular response to oxidative stress"/>
    <property type="evidence" value="ECO:0007669"/>
    <property type="project" value="TreeGrafter"/>
</dbReference>
<feature type="domain" description="Thioredoxin" evidence="13">
    <location>
        <begin position="2"/>
        <end position="150"/>
    </location>
</feature>
<evidence type="ECO:0000256" key="5">
    <source>
        <dbReference type="ARBA" id="ARBA00022862"/>
    </source>
</evidence>
<dbReference type="InterPro" id="IPR000866">
    <property type="entry name" value="AhpC/TSA"/>
</dbReference>
<dbReference type="EC" id="1.11.1.24" evidence="3"/>
<dbReference type="Gene3D" id="3.40.30.10">
    <property type="entry name" value="Glutaredoxin"/>
    <property type="match status" value="1"/>
</dbReference>
<keyword evidence="7" id="KW-1015">Disulfide bond</keyword>
<evidence type="ECO:0000313" key="14">
    <source>
        <dbReference type="EMBL" id="OGG62070.1"/>
    </source>
</evidence>
<dbReference type="InterPro" id="IPR013766">
    <property type="entry name" value="Thioredoxin_domain"/>
</dbReference>
<dbReference type="InterPro" id="IPR024706">
    <property type="entry name" value="Peroxiredoxin_AhpC-typ"/>
</dbReference>
<evidence type="ECO:0000256" key="8">
    <source>
        <dbReference type="ARBA" id="ARBA00023284"/>
    </source>
</evidence>
<comment type="subunit">
    <text evidence="2">Monomer.</text>
</comment>
<comment type="catalytic activity">
    <reaction evidence="11">
        <text>a hydroperoxide + [thioredoxin]-dithiol = an alcohol + [thioredoxin]-disulfide + H2O</text>
        <dbReference type="Rhea" id="RHEA:62620"/>
        <dbReference type="Rhea" id="RHEA-COMP:10698"/>
        <dbReference type="Rhea" id="RHEA-COMP:10700"/>
        <dbReference type="ChEBI" id="CHEBI:15377"/>
        <dbReference type="ChEBI" id="CHEBI:29950"/>
        <dbReference type="ChEBI" id="CHEBI:30879"/>
        <dbReference type="ChEBI" id="CHEBI:35924"/>
        <dbReference type="ChEBI" id="CHEBI:50058"/>
        <dbReference type="EC" id="1.11.1.24"/>
    </reaction>
</comment>
<comment type="function">
    <text evidence="1">Thiol-specific peroxidase that catalyzes the reduction of hydrogen peroxide and organic hydroperoxides to water and alcohols, respectively. Plays a role in cell protection against oxidative stress by detoxifying peroxides and as sensor of hydrogen peroxide-mediated signaling events.</text>
</comment>
<dbReference type="GO" id="GO:0005737">
    <property type="term" value="C:cytoplasm"/>
    <property type="evidence" value="ECO:0007669"/>
    <property type="project" value="TreeGrafter"/>
</dbReference>
<proteinExistence type="inferred from homology"/>
<dbReference type="InterPro" id="IPR050924">
    <property type="entry name" value="Peroxiredoxin_BCP/PrxQ"/>
</dbReference>
<evidence type="ECO:0000256" key="10">
    <source>
        <dbReference type="ARBA" id="ARBA00038489"/>
    </source>
</evidence>
<gene>
    <name evidence="14" type="ORF">A3C87_02145</name>
</gene>
<dbReference type="CDD" id="cd03017">
    <property type="entry name" value="PRX_BCP"/>
    <property type="match status" value="1"/>
</dbReference>
<evidence type="ECO:0000313" key="15">
    <source>
        <dbReference type="Proteomes" id="UP000176511"/>
    </source>
</evidence>
<keyword evidence="5" id="KW-0049">Antioxidant</keyword>
<dbReference type="Proteomes" id="UP000176511">
    <property type="component" value="Unassembled WGS sequence"/>
</dbReference>
<dbReference type="GO" id="GO:0008379">
    <property type="term" value="F:thioredoxin peroxidase activity"/>
    <property type="evidence" value="ECO:0007669"/>
    <property type="project" value="TreeGrafter"/>
</dbReference>
<dbReference type="GO" id="GO:0045454">
    <property type="term" value="P:cell redox homeostasis"/>
    <property type="evidence" value="ECO:0007669"/>
    <property type="project" value="TreeGrafter"/>
</dbReference>
<keyword evidence="6" id="KW-0560">Oxidoreductase</keyword>
<evidence type="ECO:0000256" key="3">
    <source>
        <dbReference type="ARBA" id="ARBA00013017"/>
    </source>
</evidence>
<dbReference type="STRING" id="1798491.A3C87_02145"/>